<proteinExistence type="predicted"/>
<comment type="caution">
    <text evidence="1">The sequence shown here is derived from an EMBL/GenBank/DDBJ whole genome shotgun (WGS) entry which is preliminary data.</text>
</comment>
<dbReference type="Proteomes" id="UP000018339">
    <property type="component" value="Unassembled WGS sequence"/>
</dbReference>
<name>A0A7U9JBR8_GEOTM</name>
<keyword evidence="2" id="KW-1185">Reference proteome</keyword>
<gene>
    <name evidence="1" type="ORF">T260_07120</name>
</gene>
<dbReference type="AlphaFoldDB" id="A0A7U9JBR8"/>
<evidence type="ECO:0000313" key="2">
    <source>
        <dbReference type="Proteomes" id="UP000018339"/>
    </source>
</evidence>
<dbReference type="EMBL" id="AYSF01000038">
    <property type="protein sequence ID" value="ESU72662.1"/>
    <property type="molecule type" value="Genomic_DNA"/>
</dbReference>
<sequence length="40" mass="4419">MIALLQPSMSKVHRTLVRLVVLRAYGAKPIVPEAEESCLV</sequence>
<accession>A0A7U9JBR8</accession>
<evidence type="ECO:0000313" key="1">
    <source>
        <dbReference type="EMBL" id="ESU72662.1"/>
    </source>
</evidence>
<reference evidence="1 2" key="1">
    <citation type="journal article" date="2014" name="Genome Announc.">
        <title>Draft Genome Sequence of Geobacillus thermopakistaniensis Strain MAS1.</title>
        <authorList>
            <person name="Siddiqui M.A."/>
            <person name="Rashid N."/>
            <person name="Ayyampalayam S."/>
            <person name="Whitman W.B."/>
        </authorList>
    </citation>
    <scope>NUCLEOTIDE SEQUENCE [LARGE SCALE GENOMIC DNA]</scope>
    <source>
        <strain evidence="1 2">MAS1</strain>
    </source>
</reference>
<protein>
    <submittedName>
        <fullName evidence="1">Uncharacterized protein</fullName>
    </submittedName>
</protein>
<organism evidence="1 2">
    <name type="scientific">Geobacillus thermopakistaniensis (strain MAS1)</name>
    <dbReference type="NCBI Taxonomy" id="1408282"/>
    <lineage>
        <taxon>Bacteria</taxon>
        <taxon>Bacillati</taxon>
        <taxon>Bacillota</taxon>
        <taxon>Bacilli</taxon>
        <taxon>Bacillales</taxon>
        <taxon>Anoxybacillaceae</taxon>
        <taxon>Geobacillus</taxon>
    </lineage>
</organism>